<organism evidence="1">
    <name type="scientific">Mentha piperita</name>
    <name type="common">Peppermint</name>
    <name type="synonym">Mentha aquatica x Mentha spicata</name>
    <dbReference type="NCBI Taxonomy" id="34256"/>
    <lineage>
        <taxon>Eukaryota</taxon>
        <taxon>Viridiplantae</taxon>
        <taxon>Streptophyta</taxon>
        <taxon>Embryophyta</taxon>
        <taxon>Tracheophyta</taxon>
        <taxon>Spermatophyta</taxon>
        <taxon>Magnoliopsida</taxon>
        <taxon>eudicotyledons</taxon>
        <taxon>Gunneridae</taxon>
        <taxon>Pentapetalae</taxon>
        <taxon>asterids</taxon>
        <taxon>lamiids</taxon>
        <taxon>Lamiales</taxon>
        <taxon>Lamiaceae</taxon>
        <taxon>Nepetoideae</taxon>
        <taxon>Mentheae</taxon>
        <taxon>Menthinae</taxon>
        <taxon>Mentha</taxon>
    </lineage>
</organism>
<name>T1SHQ3_MENPI</name>
<feature type="non-terminal residue" evidence="1">
    <location>
        <position position="1"/>
    </location>
</feature>
<dbReference type="EMBL" id="KC914895">
    <property type="protein sequence ID" value="AGT45808.1"/>
    <property type="molecule type" value="mRNA"/>
</dbReference>
<proteinExistence type="evidence at transcript level"/>
<evidence type="ECO:0000313" key="1">
    <source>
        <dbReference type="EMBL" id="AGT45808.1"/>
    </source>
</evidence>
<protein>
    <submittedName>
        <fullName evidence="1">Mediator of RNA polymerase II transcription subunit 20</fullName>
    </submittedName>
</protein>
<sequence>EYGLSDHYGMQHTAIQYANITAQIVATSQSVQAPRNEIHEGMFKFFKLDGSFVRVSILIDGCFKYEC</sequence>
<reference evidence="1" key="1">
    <citation type="submission" date="2013-04" db="EMBL/GenBank/DDBJ databases">
        <title>Identification, isolation and characterization of some differentially genes of Mentha piperita L. in response to salinity by cDNA-AFLP technique.</title>
        <authorList>
            <person name="Ghajar H."/>
            <person name="Soltanloo H."/>
            <person name="Ramezanpour S.S."/>
            <person name="Khorasani Nejad S."/>
        </authorList>
    </citation>
    <scope>NUCLEOTIDE SEQUENCE</scope>
    <source>
        <tissue evidence="1">Leaf</tissue>
    </source>
</reference>
<dbReference type="AlphaFoldDB" id="T1SHQ3"/>
<accession>T1SHQ3</accession>
<feature type="non-terminal residue" evidence="1">
    <location>
        <position position="67"/>
    </location>
</feature>